<keyword evidence="2" id="KW-1185">Reference proteome</keyword>
<dbReference type="Proteomes" id="UP001186974">
    <property type="component" value="Unassembled WGS sequence"/>
</dbReference>
<comment type="caution">
    <text evidence="1">The sequence shown here is derived from an EMBL/GenBank/DDBJ whole genome shotgun (WGS) entry which is preliminary data.</text>
</comment>
<gene>
    <name evidence="1" type="ORF">LTS18_015148</name>
</gene>
<proteinExistence type="predicted"/>
<accession>A0ACC3DUU0</accession>
<reference evidence="1" key="1">
    <citation type="submission" date="2024-09" db="EMBL/GenBank/DDBJ databases">
        <title>Black Yeasts Isolated from many extreme environments.</title>
        <authorList>
            <person name="Coleine C."/>
            <person name="Stajich J.E."/>
            <person name="Selbmann L."/>
        </authorList>
    </citation>
    <scope>NUCLEOTIDE SEQUENCE</scope>
    <source>
        <strain evidence="1">CCFEE 5737</strain>
    </source>
</reference>
<evidence type="ECO:0000313" key="2">
    <source>
        <dbReference type="Proteomes" id="UP001186974"/>
    </source>
</evidence>
<organism evidence="1 2">
    <name type="scientific">Coniosporium uncinatum</name>
    <dbReference type="NCBI Taxonomy" id="93489"/>
    <lineage>
        <taxon>Eukaryota</taxon>
        <taxon>Fungi</taxon>
        <taxon>Dikarya</taxon>
        <taxon>Ascomycota</taxon>
        <taxon>Pezizomycotina</taxon>
        <taxon>Dothideomycetes</taxon>
        <taxon>Dothideomycetes incertae sedis</taxon>
        <taxon>Coniosporium</taxon>
    </lineage>
</organism>
<protein>
    <submittedName>
        <fullName evidence="1">Uncharacterized protein</fullName>
    </submittedName>
</protein>
<evidence type="ECO:0000313" key="1">
    <source>
        <dbReference type="EMBL" id="KAK3080579.1"/>
    </source>
</evidence>
<name>A0ACC3DUU0_9PEZI</name>
<dbReference type="EMBL" id="JAWDJW010000499">
    <property type="protein sequence ID" value="KAK3080579.1"/>
    <property type="molecule type" value="Genomic_DNA"/>
</dbReference>
<sequence>MFLADDLLTGPNHTAVQVYEDEEEESPDLPGDATPTADSHNRLSRSLSAAGAAQTSISSLLSSTHSDDFSDHNEENEPIIHSFGPFGANILPRLASFTTQQSPEIPRPRRRGDPLKVSDSPKRQGTSMPSSPEKPQKPLSESPIKNHVINQLAFSRLHSLPLSTIMGNLPLDLKRGQLADTAEKGKSTELELSNPDLKRLLDGIPCIGEIAREGKDAAGKPLENEFYYVPEMDADSMRRDAVMGGRGGTGLRTVRKSHKQYYWKKPRH</sequence>